<dbReference type="Proteomes" id="UP001149165">
    <property type="component" value="Unassembled WGS sequence"/>
</dbReference>
<sequence>MATAAQAFLARLESGNFEFEPNGFYMLLSELKDPGKYHWGLYLAYNQRDGRVFHLEKSEETNMEWKFQSDPTTEAWVSKALRLAYKLGEIEPDWHEALALRISMVSRDEPVTCLTWLKRALRELHEEDYITLTRSITQLEFDALSRAYTLPRQPGGNDRRVF</sequence>
<comment type="caution">
    <text evidence="1">The sequence shown here is derived from an EMBL/GenBank/DDBJ whole genome shotgun (WGS) entry which is preliminary data.</text>
</comment>
<evidence type="ECO:0000313" key="1">
    <source>
        <dbReference type="EMBL" id="KAJ5094388.1"/>
    </source>
</evidence>
<proteinExistence type="predicted"/>
<reference evidence="1" key="1">
    <citation type="submission" date="2022-11" db="EMBL/GenBank/DDBJ databases">
        <authorList>
            <person name="Petersen C."/>
        </authorList>
    </citation>
    <scope>NUCLEOTIDE SEQUENCE</scope>
    <source>
        <strain evidence="1">IBT 30069</strain>
    </source>
</reference>
<evidence type="ECO:0000313" key="2">
    <source>
        <dbReference type="Proteomes" id="UP001149165"/>
    </source>
</evidence>
<dbReference type="EMBL" id="JAPQKH010000006">
    <property type="protein sequence ID" value="KAJ5094388.1"/>
    <property type="molecule type" value="Genomic_DNA"/>
</dbReference>
<dbReference type="OrthoDB" id="3016366at2759"/>
<organism evidence="1 2">
    <name type="scientific">Penicillium angulare</name>
    <dbReference type="NCBI Taxonomy" id="116970"/>
    <lineage>
        <taxon>Eukaryota</taxon>
        <taxon>Fungi</taxon>
        <taxon>Dikarya</taxon>
        <taxon>Ascomycota</taxon>
        <taxon>Pezizomycotina</taxon>
        <taxon>Eurotiomycetes</taxon>
        <taxon>Eurotiomycetidae</taxon>
        <taxon>Eurotiales</taxon>
        <taxon>Aspergillaceae</taxon>
        <taxon>Penicillium</taxon>
    </lineage>
</organism>
<reference evidence="1" key="2">
    <citation type="journal article" date="2023" name="IMA Fungus">
        <title>Comparative genomic study of the Penicillium genus elucidates a diverse pangenome and 15 lateral gene transfer events.</title>
        <authorList>
            <person name="Petersen C."/>
            <person name="Sorensen T."/>
            <person name="Nielsen M.R."/>
            <person name="Sondergaard T.E."/>
            <person name="Sorensen J.L."/>
            <person name="Fitzpatrick D.A."/>
            <person name="Frisvad J.C."/>
            <person name="Nielsen K.L."/>
        </authorList>
    </citation>
    <scope>NUCLEOTIDE SEQUENCE</scope>
    <source>
        <strain evidence="1">IBT 30069</strain>
    </source>
</reference>
<protein>
    <submittedName>
        <fullName evidence="1">Uncharacterized protein</fullName>
    </submittedName>
</protein>
<keyword evidence="2" id="KW-1185">Reference proteome</keyword>
<accession>A0A9W9F687</accession>
<gene>
    <name evidence="1" type="ORF">N7456_010249</name>
</gene>
<name>A0A9W9F687_9EURO</name>
<dbReference type="AlphaFoldDB" id="A0A9W9F687"/>